<gene>
    <name evidence="1" type="ORF">SDC9_167996</name>
</gene>
<dbReference type="EMBL" id="VSSQ01068422">
    <property type="protein sequence ID" value="MPN20617.1"/>
    <property type="molecule type" value="Genomic_DNA"/>
</dbReference>
<name>A0A645G196_9ZZZZ</name>
<dbReference type="AlphaFoldDB" id="A0A645G196"/>
<reference evidence="1" key="1">
    <citation type="submission" date="2019-08" db="EMBL/GenBank/DDBJ databases">
        <authorList>
            <person name="Kucharzyk K."/>
            <person name="Murdoch R.W."/>
            <person name="Higgins S."/>
            <person name="Loffler F."/>
        </authorList>
    </citation>
    <scope>NUCLEOTIDE SEQUENCE</scope>
</reference>
<proteinExistence type="predicted"/>
<protein>
    <submittedName>
        <fullName evidence="1">Uncharacterized protein</fullName>
    </submittedName>
</protein>
<sequence>MQHKRTGDDLELVPHLGRKDLSQIATFFDLVVIGAVQTYHRAVHFAGNSKGTRGVYHGQPQRNAQGHTAFQVLFQHAGSQLAHPLHQICVTALKIGQHIGFFKTKMLAKLLGQRRNI</sequence>
<evidence type="ECO:0000313" key="1">
    <source>
        <dbReference type="EMBL" id="MPN20617.1"/>
    </source>
</evidence>
<organism evidence="1">
    <name type="scientific">bioreactor metagenome</name>
    <dbReference type="NCBI Taxonomy" id="1076179"/>
    <lineage>
        <taxon>unclassified sequences</taxon>
        <taxon>metagenomes</taxon>
        <taxon>ecological metagenomes</taxon>
    </lineage>
</organism>
<accession>A0A645G196</accession>
<comment type="caution">
    <text evidence="1">The sequence shown here is derived from an EMBL/GenBank/DDBJ whole genome shotgun (WGS) entry which is preliminary data.</text>
</comment>